<organism evidence="1">
    <name type="scientific">Arundo donax</name>
    <name type="common">Giant reed</name>
    <name type="synonym">Donax arundinaceus</name>
    <dbReference type="NCBI Taxonomy" id="35708"/>
    <lineage>
        <taxon>Eukaryota</taxon>
        <taxon>Viridiplantae</taxon>
        <taxon>Streptophyta</taxon>
        <taxon>Embryophyta</taxon>
        <taxon>Tracheophyta</taxon>
        <taxon>Spermatophyta</taxon>
        <taxon>Magnoliopsida</taxon>
        <taxon>Liliopsida</taxon>
        <taxon>Poales</taxon>
        <taxon>Poaceae</taxon>
        <taxon>PACMAD clade</taxon>
        <taxon>Arundinoideae</taxon>
        <taxon>Arundineae</taxon>
        <taxon>Arundo</taxon>
    </lineage>
</organism>
<dbReference type="EMBL" id="GBRH01225295">
    <property type="protein sequence ID" value="JAD72600.1"/>
    <property type="molecule type" value="Transcribed_RNA"/>
</dbReference>
<reference evidence="1" key="2">
    <citation type="journal article" date="2015" name="Data Brief">
        <title>Shoot transcriptome of the giant reed, Arundo donax.</title>
        <authorList>
            <person name="Barrero R.A."/>
            <person name="Guerrero F.D."/>
            <person name="Moolhuijzen P."/>
            <person name="Goolsby J.A."/>
            <person name="Tidwell J."/>
            <person name="Bellgard S.E."/>
            <person name="Bellgard M.I."/>
        </authorList>
    </citation>
    <scope>NUCLEOTIDE SEQUENCE</scope>
    <source>
        <tissue evidence="1">Shoot tissue taken approximately 20 cm above the soil surface</tissue>
    </source>
</reference>
<dbReference type="AlphaFoldDB" id="A0A0A9CGX8"/>
<accession>A0A0A9CGX8</accession>
<reference evidence="1" key="1">
    <citation type="submission" date="2014-09" db="EMBL/GenBank/DDBJ databases">
        <authorList>
            <person name="Magalhaes I.L.F."/>
            <person name="Oliveira U."/>
            <person name="Santos F.R."/>
            <person name="Vidigal T.H.D.A."/>
            <person name="Brescovit A.D."/>
            <person name="Santos A.J."/>
        </authorList>
    </citation>
    <scope>NUCLEOTIDE SEQUENCE</scope>
    <source>
        <tissue evidence="1">Shoot tissue taken approximately 20 cm above the soil surface</tissue>
    </source>
</reference>
<name>A0A0A9CGX8_ARUDO</name>
<protein>
    <submittedName>
        <fullName evidence="1">Uncharacterized protein</fullName>
    </submittedName>
</protein>
<sequence length="31" mass="3305">MHVLGRNSSVQSAASCSRTKAFLLNHCSPDS</sequence>
<proteinExistence type="predicted"/>
<evidence type="ECO:0000313" key="1">
    <source>
        <dbReference type="EMBL" id="JAD72600.1"/>
    </source>
</evidence>